<dbReference type="Gene3D" id="3.40.50.2000">
    <property type="entry name" value="Glycogen Phosphorylase B"/>
    <property type="match status" value="2"/>
</dbReference>
<dbReference type="SUPFAM" id="SSF53756">
    <property type="entry name" value="UDP-Glycosyltransferase/glycogen phosphorylase"/>
    <property type="match status" value="1"/>
</dbReference>
<feature type="domain" description="Glycosyltransferase subfamily 4-like N-terminal" evidence="2">
    <location>
        <begin position="19"/>
        <end position="188"/>
    </location>
</feature>
<evidence type="ECO:0000259" key="1">
    <source>
        <dbReference type="Pfam" id="PF00534"/>
    </source>
</evidence>
<dbReference type="PANTHER" id="PTHR45947:SF3">
    <property type="entry name" value="SULFOQUINOVOSYL TRANSFERASE SQD2"/>
    <property type="match status" value="1"/>
</dbReference>
<dbReference type="KEGG" id="mth:MTH_173"/>
<dbReference type="PaxDb" id="187420-MTH_173"/>
<name>O26275_METTH</name>
<dbReference type="EnsemblBacteria" id="AAB84679">
    <property type="protein sequence ID" value="AAB84679"/>
    <property type="gene ID" value="MTH_173"/>
</dbReference>
<accession>O26275</accession>
<dbReference type="STRING" id="187420.MTH_173"/>
<dbReference type="InterPro" id="IPR001296">
    <property type="entry name" value="Glyco_trans_1"/>
</dbReference>
<organism evidence="3 4">
    <name type="scientific">Methanothermobacter thermautotrophicus (strain ATCC 29096 / DSM 1053 / JCM 10044 / NBRC 100330 / Delta H)</name>
    <name type="common">Methanobacterium thermoautotrophicum</name>
    <dbReference type="NCBI Taxonomy" id="187420"/>
    <lineage>
        <taxon>Archaea</taxon>
        <taxon>Methanobacteriati</taxon>
        <taxon>Methanobacteriota</taxon>
        <taxon>Methanomada group</taxon>
        <taxon>Methanobacteria</taxon>
        <taxon>Methanobacteriales</taxon>
        <taxon>Methanobacteriaceae</taxon>
        <taxon>Methanothermobacter</taxon>
    </lineage>
</organism>
<sequence>MGPMRILIVSDFFVPHYNGGGERRYFEIARRLVERGHVVDVISMGIHGVGEYEEVSGVRVHHLGPRIRKPPLRGPLDFIRFMAAAFRWVMTHDYDIIDAQTYAPLLPAFLASRIHGTPMVATIHDVSSAHGDQWLQSSKTATILERVLMRLPYDGVITVSRSTASALTELHGRNPDGIHIIPNGVDPELIDSVTPATGNYIIFVGRLAPHKHVDHLIEVFSKLVIDFPDLRLEIIGDGVERARLKAMVDECGIRDSVTFHHNLSYPEVISRIRGARVLVLPSTREGFGMVLAEAGACGVPAVAYRSGGVVEVIDDGENGFLVEPCDKEALHDKIKLLISDDELRDRMGSQGRKKVEEEFIWDRVVDEVERTYSFIIARKNTP</sequence>
<reference evidence="3 4" key="1">
    <citation type="journal article" date="1997" name="J. Bacteriol.">
        <title>Complete genome sequence of Methanobacterium thermoautotrophicum deltaH: functional analysis and comparative genomics.</title>
        <authorList>
            <person name="Smith D.R."/>
            <person name="Doucette-Stamm L.A."/>
            <person name="Deloughery C."/>
            <person name="Lee H.-M."/>
            <person name="Dubois J."/>
            <person name="Aldredge T."/>
            <person name="Bashirzadeh R."/>
            <person name="Blakely D."/>
            <person name="Cook R."/>
            <person name="Gilbert K."/>
            <person name="Harrison D."/>
            <person name="Hoang L."/>
            <person name="Keagle P."/>
            <person name="Lumm W."/>
            <person name="Pothier B."/>
            <person name="Qiu D."/>
            <person name="Spadafora R."/>
            <person name="Vicare R."/>
            <person name="Wang Y."/>
            <person name="Wierzbowski J."/>
            <person name="Gibson R."/>
            <person name="Jiwani N."/>
            <person name="Caruso A."/>
            <person name="Bush D."/>
            <person name="Safer H."/>
            <person name="Patwell D."/>
            <person name="Prabhakar S."/>
            <person name="McDougall S."/>
            <person name="Shimer G."/>
            <person name="Goyal A."/>
            <person name="Pietrovski S."/>
            <person name="Church G.M."/>
            <person name="Daniels C.J."/>
            <person name="Mao J.-i."/>
            <person name="Rice P."/>
            <person name="Nolling J."/>
            <person name="Reeve J.N."/>
        </authorList>
    </citation>
    <scope>NUCLEOTIDE SEQUENCE [LARGE SCALE GENOMIC DNA]</scope>
    <source>
        <strain evidence="4">ATCC 29096 / DSM 1053 / JCM 10044 / NBRC 100330 / Delta H</strain>
    </source>
</reference>
<dbReference type="HOGENOM" id="CLU_009583_2_2_2"/>
<dbReference type="GO" id="GO:0016757">
    <property type="term" value="F:glycosyltransferase activity"/>
    <property type="evidence" value="ECO:0007669"/>
    <property type="project" value="InterPro"/>
</dbReference>
<dbReference type="InParanoid" id="O26275"/>
<keyword evidence="4" id="KW-1185">Reference proteome</keyword>
<evidence type="ECO:0000313" key="3">
    <source>
        <dbReference type="EMBL" id="AAB84679.1"/>
    </source>
</evidence>
<feature type="domain" description="Glycosyl transferase family 1" evidence="1">
    <location>
        <begin position="195"/>
        <end position="353"/>
    </location>
</feature>
<dbReference type="Pfam" id="PF00534">
    <property type="entry name" value="Glycos_transf_1"/>
    <property type="match status" value="1"/>
</dbReference>
<dbReference type="AlphaFoldDB" id="O26275"/>
<protein>
    <submittedName>
        <fullName evidence="3">LPS biosynthesis RfbU related protein</fullName>
    </submittedName>
</protein>
<evidence type="ECO:0000259" key="2">
    <source>
        <dbReference type="Pfam" id="PF13439"/>
    </source>
</evidence>
<dbReference type="PIR" id="C69098">
    <property type="entry name" value="C69098"/>
</dbReference>
<gene>
    <name evidence="3" type="ordered locus">MTH_173</name>
</gene>
<proteinExistence type="predicted"/>
<dbReference type="InterPro" id="IPR028098">
    <property type="entry name" value="Glyco_trans_4-like_N"/>
</dbReference>
<dbReference type="CDD" id="cd03801">
    <property type="entry name" value="GT4_PimA-like"/>
    <property type="match status" value="1"/>
</dbReference>
<dbReference type="EMBL" id="AE000666">
    <property type="protein sequence ID" value="AAB84679.1"/>
    <property type="molecule type" value="Genomic_DNA"/>
</dbReference>
<dbReference type="FunCoup" id="O26275">
    <property type="interactions" value="75"/>
</dbReference>
<dbReference type="PATRIC" id="fig|187420.15.peg.146"/>
<dbReference type="CAZy" id="GT4">
    <property type="family name" value="Glycosyltransferase Family 4"/>
</dbReference>
<dbReference type="InterPro" id="IPR050194">
    <property type="entry name" value="Glycosyltransferase_grp1"/>
</dbReference>
<dbReference type="PANTHER" id="PTHR45947">
    <property type="entry name" value="SULFOQUINOVOSYL TRANSFERASE SQD2"/>
    <property type="match status" value="1"/>
</dbReference>
<dbReference type="Proteomes" id="UP000005223">
    <property type="component" value="Chromosome"/>
</dbReference>
<dbReference type="Pfam" id="PF13439">
    <property type="entry name" value="Glyco_transf_4"/>
    <property type="match status" value="1"/>
</dbReference>
<evidence type="ECO:0000313" key="4">
    <source>
        <dbReference type="Proteomes" id="UP000005223"/>
    </source>
</evidence>